<evidence type="ECO:0000313" key="2">
    <source>
        <dbReference type="EMBL" id="CUU65653.1"/>
    </source>
</evidence>
<sequence length="408" mass="43788">MRSFETAFDSGDDRSGYLSLLESIHADVTSGRTPVARPRRVIEESWRRSMRLGMHPDDDGWLFDDPRSPGHGDAAGDAATLTSLLPILQRQLDTLLADDHTLLVLADSAARVVWRGGGRSMQQQADGLHFSPGSDWSERTVGTNAIGTALTSLNPVHVHGPEHYCVNQHSWSCAGAPLTDPRNGRTIGVINLSCRTDDAHPSAIVLATSLARQAELELRDMHRRSLDDLATTAAGQSVTAGAWAAVDRWGWVAAANGVTLPHRLTLPETISGPLVVDRIGKVEPVPVAGGWLLLPGEDPTAATTPIQVTLRGARCEILAGGTDGSWSHTLSGRRAAVITALAARPSGMSARELATEVYGDEGSRIAVRTVIHRIRQEISGLVVTGPYRLSDRVVVNHRTSTERPPGHH</sequence>
<dbReference type="EMBL" id="FAUH01000005">
    <property type="protein sequence ID" value="CUU65653.1"/>
    <property type="molecule type" value="Genomic_DNA"/>
</dbReference>
<dbReference type="Gene3D" id="3.30.450.40">
    <property type="match status" value="1"/>
</dbReference>
<gene>
    <name evidence="3" type="ORF">CVA01_20260</name>
    <name evidence="2" type="ORF">CVAR292_00985</name>
</gene>
<reference evidence="3 5" key="3">
    <citation type="submission" date="2019-06" db="EMBL/GenBank/DDBJ databases">
        <title>Whole genome shotgun sequence of Corynebacterium variabile NBRC 15286.</title>
        <authorList>
            <person name="Hosoyama A."/>
            <person name="Uohara A."/>
            <person name="Ohji S."/>
            <person name="Ichikawa N."/>
        </authorList>
    </citation>
    <scope>NUCLEOTIDE SEQUENCE [LARGE SCALE GENOMIC DNA]</scope>
    <source>
        <strain evidence="3 5">NBRC 15286</strain>
    </source>
</reference>
<dbReference type="EMBL" id="BJNT01000015">
    <property type="protein sequence ID" value="GEC86712.1"/>
    <property type="molecule type" value="Genomic_DNA"/>
</dbReference>
<evidence type="ECO:0000259" key="1">
    <source>
        <dbReference type="Pfam" id="PF01590"/>
    </source>
</evidence>
<dbReference type="RefSeq" id="WP_073883753.1">
    <property type="nucleotide sequence ID" value="NZ_BJNT01000015.1"/>
</dbReference>
<dbReference type="InterPro" id="IPR029016">
    <property type="entry name" value="GAF-like_dom_sf"/>
</dbReference>
<organism evidence="2 4">
    <name type="scientific">Corynebacterium variabile</name>
    <dbReference type="NCBI Taxonomy" id="1727"/>
    <lineage>
        <taxon>Bacteria</taxon>
        <taxon>Bacillati</taxon>
        <taxon>Actinomycetota</taxon>
        <taxon>Actinomycetes</taxon>
        <taxon>Mycobacteriales</taxon>
        <taxon>Corynebacteriaceae</taxon>
        <taxon>Corynebacterium</taxon>
    </lineage>
</organism>
<dbReference type="AlphaFoldDB" id="A0A0X2NJK7"/>
<dbReference type="Proteomes" id="UP000319986">
    <property type="component" value="Unassembled WGS sequence"/>
</dbReference>
<evidence type="ECO:0000313" key="5">
    <source>
        <dbReference type="Proteomes" id="UP000319986"/>
    </source>
</evidence>
<dbReference type="GeneID" id="82888151"/>
<reference evidence="2" key="1">
    <citation type="submission" date="2015-11" db="EMBL/GenBank/DDBJ databases">
        <authorList>
            <person name="Zhang Y."/>
            <person name="Guo Z."/>
        </authorList>
    </citation>
    <scope>NUCLEOTIDE SEQUENCE [LARGE SCALE GENOMIC DNA]</scope>
    <source>
        <strain evidence="2">Mu292</strain>
    </source>
</reference>
<keyword evidence="4" id="KW-1185">Reference proteome</keyword>
<evidence type="ECO:0000313" key="4">
    <source>
        <dbReference type="Proteomes" id="UP000182498"/>
    </source>
</evidence>
<reference evidence="4" key="2">
    <citation type="submission" date="2015-11" db="EMBL/GenBank/DDBJ databases">
        <authorList>
            <person name="Dugat-Bony E."/>
        </authorList>
    </citation>
    <scope>NUCLEOTIDE SEQUENCE [LARGE SCALE GENOMIC DNA]</scope>
    <source>
        <strain evidence="4">Mu292</strain>
    </source>
</reference>
<evidence type="ECO:0000313" key="3">
    <source>
        <dbReference type="EMBL" id="GEC86712.1"/>
    </source>
</evidence>
<protein>
    <submittedName>
        <fullName evidence="2">GAF domain</fullName>
    </submittedName>
    <submittedName>
        <fullName evidence="3">Transcriptional regulator</fullName>
    </submittedName>
</protein>
<feature type="domain" description="GAF" evidence="1">
    <location>
        <begin position="83"/>
        <end position="218"/>
    </location>
</feature>
<accession>A0A0X2NJK7</accession>
<dbReference type="OrthoDB" id="3928741at2"/>
<proteinExistence type="predicted"/>
<dbReference type="Proteomes" id="UP000182498">
    <property type="component" value="Unassembled WGS sequence"/>
</dbReference>
<dbReference type="Pfam" id="PF01590">
    <property type="entry name" value="GAF"/>
    <property type="match status" value="1"/>
</dbReference>
<name>A0A0X2NJK7_9CORY</name>
<dbReference type="InterPro" id="IPR003018">
    <property type="entry name" value="GAF"/>
</dbReference>